<organism evidence="2 3">
    <name type="scientific">Pontibacter qinzhouensis</name>
    <dbReference type="NCBI Taxonomy" id="2603253"/>
    <lineage>
        <taxon>Bacteria</taxon>
        <taxon>Pseudomonadati</taxon>
        <taxon>Bacteroidota</taxon>
        <taxon>Cytophagia</taxon>
        <taxon>Cytophagales</taxon>
        <taxon>Hymenobacteraceae</taxon>
        <taxon>Pontibacter</taxon>
    </lineage>
</organism>
<proteinExistence type="predicted"/>
<gene>
    <name evidence="2" type="ORF">FVR03_22870</name>
</gene>
<keyword evidence="2" id="KW-0808">Transferase</keyword>
<dbReference type="GO" id="GO:0016740">
    <property type="term" value="F:transferase activity"/>
    <property type="evidence" value="ECO:0007669"/>
    <property type="project" value="UniProtKB-KW"/>
</dbReference>
<sequence length="238" mass="27437">MKKICFTVTTDLTYDQRMQRICGSMAKKGYEIELVGRVLPVSLPLQQQPYAQHRLRCWFNKGKLFYAEYMLRLFFYLLLRRYDAYCAIDLDTVLPVYAVAELKKKPFVYDAHEYFPEVIEVADRKHIKATWTTVEAFILKRTRFAYTVTASIAQVFKEKYNSNCEVIRNMPPLLPYQEPAKEPATILYQGVVNEGRGLEPLLHAMAGVEARLIICGHGDIFDELVQLASTLGVAHKVE</sequence>
<dbReference type="EMBL" id="VRTY01000151">
    <property type="protein sequence ID" value="TXK22571.1"/>
    <property type="molecule type" value="Genomic_DNA"/>
</dbReference>
<dbReference type="Proteomes" id="UP000321926">
    <property type="component" value="Unassembled WGS sequence"/>
</dbReference>
<dbReference type="InterPro" id="IPR028098">
    <property type="entry name" value="Glyco_trans_4-like_N"/>
</dbReference>
<name>A0A5C8IN58_9BACT</name>
<feature type="domain" description="Glycosyltransferase subfamily 4-like N-terminal" evidence="1">
    <location>
        <begin position="19"/>
        <end position="169"/>
    </location>
</feature>
<dbReference type="SUPFAM" id="SSF53756">
    <property type="entry name" value="UDP-Glycosyltransferase/glycogen phosphorylase"/>
    <property type="match status" value="1"/>
</dbReference>
<dbReference type="Gene3D" id="3.40.50.2000">
    <property type="entry name" value="Glycogen Phosphorylase B"/>
    <property type="match status" value="2"/>
</dbReference>
<evidence type="ECO:0000313" key="2">
    <source>
        <dbReference type="EMBL" id="TXK22571.1"/>
    </source>
</evidence>
<dbReference type="AlphaFoldDB" id="A0A5C8IN58"/>
<accession>A0A5C8IN58</accession>
<evidence type="ECO:0000259" key="1">
    <source>
        <dbReference type="Pfam" id="PF13439"/>
    </source>
</evidence>
<feature type="non-terminal residue" evidence="2">
    <location>
        <position position="238"/>
    </location>
</feature>
<protein>
    <submittedName>
        <fullName evidence="2">Glycosyltransferase family 4 protein</fullName>
    </submittedName>
</protein>
<dbReference type="Pfam" id="PF13439">
    <property type="entry name" value="Glyco_transf_4"/>
    <property type="match status" value="1"/>
</dbReference>
<keyword evidence="3" id="KW-1185">Reference proteome</keyword>
<dbReference type="OrthoDB" id="9813214at2"/>
<reference evidence="2 3" key="1">
    <citation type="submission" date="2019-08" db="EMBL/GenBank/DDBJ databases">
        <authorList>
            <person name="Shi S."/>
        </authorList>
    </citation>
    <scope>NUCLEOTIDE SEQUENCE [LARGE SCALE GENOMIC DNA]</scope>
    <source>
        <strain evidence="2 3">GY10130</strain>
    </source>
</reference>
<comment type="caution">
    <text evidence="2">The sequence shown here is derived from an EMBL/GenBank/DDBJ whole genome shotgun (WGS) entry which is preliminary data.</text>
</comment>
<evidence type="ECO:0000313" key="3">
    <source>
        <dbReference type="Proteomes" id="UP000321926"/>
    </source>
</evidence>